<keyword evidence="5" id="KW-0804">Transcription</keyword>
<keyword evidence="3" id="KW-0805">Transcription regulation</keyword>
<dbReference type="InterPro" id="IPR051446">
    <property type="entry name" value="HTH_trans_reg/aminotransferase"/>
</dbReference>
<dbReference type="Gene3D" id="1.10.10.10">
    <property type="entry name" value="Winged helix-like DNA-binding domain superfamily/Winged helix DNA-binding domain"/>
    <property type="match status" value="1"/>
</dbReference>
<gene>
    <name evidence="8" type="ORF">C5746_25445</name>
</gene>
<name>A0A2Z5JHB2_STRAR</name>
<feature type="region of interest" description="Disordered" evidence="6">
    <location>
        <begin position="82"/>
        <end position="112"/>
    </location>
</feature>
<evidence type="ECO:0000256" key="2">
    <source>
        <dbReference type="ARBA" id="ARBA00022898"/>
    </source>
</evidence>
<dbReference type="PRINTS" id="PR00035">
    <property type="entry name" value="HTHGNTR"/>
</dbReference>
<dbReference type="Pfam" id="PF00392">
    <property type="entry name" value="GntR"/>
    <property type="match status" value="1"/>
</dbReference>
<dbReference type="PANTHER" id="PTHR46577:SF1">
    <property type="entry name" value="HTH-TYPE TRANSCRIPTIONAL REGULATORY PROTEIN GABR"/>
    <property type="match status" value="1"/>
</dbReference>
<dbReference type="InterPro" id="IPR004839">
    <property type="entry name" value="Aminotransferase_I/II_large"/>
</dbReference>
<evidence type="ECO:0000313" key="8">
    <source>
        <dbReference type="EMBL" id="AXE79712.1"/>
    </source>
</evidence>
<keyword evidence="2" id="KW-0663">Pyridoxal phosphate</keyword>
<dbReference type="SUPFAM" id="SSF46785">
    <property type="entry name" value="Winged helix' DNA-binding domain"/>
    <property type="match status" value="1"/>
</dbReference>
<reference evidence="8 9" key="1">
    <citation type="journal article" date="2018" name="Front. Microbiol.">
        <title>Genome Sequencing of Streptomyces atratus SCSIOZH16 and Activation Production of Nocardamine via Metabolic Engineering.</title>
        <authorList>
            <person name="Li Y."/>
            <person name="Zhang C."/>
            <person name="Liu C."/>
            <person name="Ju J."/>
            <person name="Ma J."/>
        </authorList>
    </citation>
    <scope>NUCLEOTIDE SEQUENCE [LARGE SCALE GENOMIC DNA]</scope>
    <source>
        <strain evidence="8 9">SCSIO_ZH16</strain>
    </source>
</reference>
<dbReference type="SUPFAM" id="SSF53383">
    <property type="entry name" value="PLP-dependent transferases"/>
    <property type="match status" value="1"/>
</dbReference>
<protein>
    <submittedName>
        <fullName evidence="8">GntR family transcriptional regulator</fullName>
    </submittedName>
</protein>
<dbReference type="EMBL" id="CP027306">
    <property type="protein sequence ID" value="AXE79712.1"/>
    <property type="molecule type" value="Genomic_DNA"/>
</dbReference>
<dbReference type="Pfam" id="PF00155">
    <property type="entry name" value="Aminotran_1_2"/>
    <property type="match status" value="1"/>
</dbReference>
<evidence type="ECO:0000256" key="1">
    <source>
        <dbReference type="ARBA" id="ARBA00005384"/>
    </source>
</evidence>
<dbReference type="RefSeq" id="WP_114246194.1">
    <property type="nucleotide sequence ID" value="NZ_CP027306.1"/>
</dbReference>
<proteinExistence type="inferred from homology"/>
<evidence type="ECO:0000313" key="9">
    <source>
        <dbReference type="Proteomes" id="UP000252698"/>
    </source>
</evidence>
<keyword evidence="4" id="KW-0238">DNA-binding</keyword>
<feature type="compositionally biased region" description="Basic residues" evidence="6">
    <location>
        <begin position="99"/>
        <end position="108"/>
    </location>
</feature>
<dbReference type="InterPro" id="IPR036388">
    <property type="entry name" value="WH-like_DNA-bd_sf"/>
</dbReference>
<accession>A0A2Z5JHB2</accession>
<dbReference type="KEGG" id="sata:C5746_25445"/>
<dbReference type="Proteomes" id="UP000252698">
    <property type="component" value="Chromosome"/>
</dbReference>
<sequence>MTDSWATFGADLHLETTGAAGLRAGLMDALREAVRTGRLGPGTRLPSSRSLAVDLGIARNTVADAYAELVAEGWLTARQGSGTRVARRAEPRRTATRATRARPVHSRPAHNLLAGSPDLSTFPRADWLKAARRALTAAPNDAFGYGDPRGRIELRTVLADYLARARGVYADPERIVICAGFVQALKLMGTVLRKRRVREVAVESYGLDVHWKLLADAGLRMPCLPVDGLGARTGELAGLRGVGAVLMTPAHQFPTGVPLHPERRAAAVDWARGTGGLILEDDYDGEFRYDRQPVGALQGLDPERVVHLGTTSKSLAPGLRLGWMVLPENLVGEVAEAKGLSDWSSSALEQLTLAEFIESGAYDRHVRSMRLRYRHRRDQLVAVLAQRAPDVRISGIAAGLHAVLELPEGSEPSVMRAAAWQGLALEGISRFRHPEAAPGRDALVIGYGTPTDSAWAGALEALCRVLS</sequence>
<dbReference type="CDD" id="cd00609">
    <property type="entry name" value="AAT_like"/>
    <property type="match status" value="1"/>
</dbReference>
<evidence type="ECO:0000256" key="5">
    <source>
        <dbReference type="ARBA" id="ARBA00023163"/>
    </source>
</evidence>
<dbReference type="Gene3D" id="3.40.640.10">
    <property type="entry name" value="Type I PLP-dependent aspartate aminotransferase-like (Major domain)"/>
    <property type="match status" value="1"/>
</dbReference>
<dbReference type="InterPro" id="IPR000524">
    <property type="entry name" value="Tscrpt_reg_HTH_GntR"/>
</dbReference>
<dbReference type="PROSITE" id="PS50949">
    <property type="entry name" value="HTH_GNTR"/>
    <property type="match status" value="1"/>
</dbReference>
<dbReference type="SMART" id="SM00345">
    <property type="entry name" value="HTH_GNTR"/>
    <property type="match status" value="1"/>
</dbReference>
<dbReference type="GeneID" id="95521754"/>
<dbReference type="InterPro" id="IPR036390">
    <property type="entry name" value="WH_DNA-bd_sf"/>
</dbReference>
<dbReference type="GO" id="GO:0003700">
    <property type="term" value="F:DNA-binding transcription factor activity"/>
    <property type="evidence" value="ECO:0007669"/>
    <property type="project" value="InterPro"/>
</dbReference>
<feature type="domain" description="HTH gntR-type" evidence="7">
    <location>
        <begin position="20"/>
        <end position="88"/>
    </location>
</feature>
<evidence type="ECO:0000259" key="7">
    <source>
        <dbReference type="PROSITE" id="PS50949"/>
    </source>
</evidence>
<dbReference type="GO" id="GO:0003677">
    <property type="term" value="F:DNA binding"/>
    <property type="evidence" value="ECO:0007669"/>
    <property type="project" value="UniProtKB-KW"/>
</dbReference>
<dbReference type="InterPro" id="IPR015424">
    <property type="entry name" value="PyrdxlP-dep_Trfase"/>
</dbReference>
<dbReference type="PANTHER" id="PTHR46577">
    <property type="entry name" value="HTH-TYPE TRANSCRIPTIONAL REGULATORY PROTEIN GABR"/>
    <property type="match status" value="1"/>
</dbReference>
<comment type="similarity">
    <text evidence="1">In the C-terminal section; belongs to the class-I pyridoxal-phosphate-dependent aminotransferase family.</text>
</comment>
<evidence type="ECO:0000256" key="6">
    <source>
        <dbReference type="SAM" id="MobiDB-lite"/>
    </source>
</evidence>
<evidence type="ECO:0000256" key="4">
    <source>
        <dbReference type="ARBA" id="ARBA00023125"/>
    </source>
</evidence>
<evidence type="ECO:0000256" key="3">
    <source>
        <dbReference type="ARBA" id="ARBA00023015"/>
    </source>
</evidence>
<dbReference type="AlphaFoldDB" id="A0A2Z5JHB2"/>
<dbReference type="GO" id="GO:0030170">
    <property type="term" value="F:pyridoxal phosphate binding"/>
    <property type="evidence" value="ECO:0007669"/>
    <property type="project" value="InterPro"/>
</dbReference>
<dbReference type="CDD" id="cd07377">
    <property type="entry name" value="WHTH_GntR"/>
    <property type="match status" value="1"/>
</dbReference>
<dbReference type="InterPro" id="IPR015421">
    <property type="entry name" value="PyrdxlP-dep_Trfase_major"/>
</dbReference>
<organism evidence="8 9">
    <name type="scientific">Streptomyces atratus</name>
    <dbReference type="NCBI Taxonomy" id="1893"/>
    <lineage>
        <taxon>Bacteria</taxon>
        <taxon>Bacillati</taxon>
        <taxon>Actinomycetota</taxon>
        <taxon>Actinomycetes</taxon>
        <taxon>Kitasatosporales</taxon>
        <taxon>Streptomycetaceae</taxon>
        <taxon>Streptomyces</taxon>
    </lineage>
</organism>